<keyword evidence="4" id="KW-0560">Oxidoreductase</keyword>
<gene>
    <name evidence="8" type="ORF">MELIAE_LOCUS545</name>
</gene>
<dbReference type="PROSITE" id="PS51184">
    <property type="entry name" value="JMJC"/>
    <property type="match status" value="1"/>
</dbReference>
<protein>
    <recommendedName>
        <fullName evidence="7">JmjC domain-containing protein</fullName>
    </recommendedName>
</protein>
<dbReference type="InterPro" id="IPR041667">
    <property type="entry name" value="Cupin_8"/>
</dbReference>
<organism evidence="8 9">
    <name type="scientific">Brassicogethes aeneus</name>
    <name type="common">Rape pollen beetle</name>
    <name type="synonym">Meligethes aeneus</name>
    <dbReference type="NCBI Taxonomy" id="1431903"/>
    <lineage>
        <taxon>Eukaryota</taxon>
        <taxon>Metazoa</taxon>
        <taxon>Ecdysozoa</taxon>
        <taxon>Arthropoda</taxon>
        <taxon>Hexapoda</taxon>
        <taxon>Insecta</taxon>
        <taxon>Pterygota</taxon>
        <taxon>Neoptera</taxon>
        <taxon>Endopterygota</taxon>
        <taxon>Coleoptera</taxon>
        <taxon>Polyphaga</taxon>
        <taxon>Cucujiformia</taxon>
        <taxon>Nitidulidae</taxon>
        <taxon>Meligethinae</taxon>
        <taxon>Brassicogethes</taxon>
    </lineage>
</organism>
<dbReference type="SUPFAM" id="SSF51197">
    <property type="entry name" value="Clavaminate synthase-like"/>
    <property type="match status" value="1"/>
</dbReference>
<comment type="subcellular location">
    <subcellularLocation>
        <location evidence="2">Nucleus</location>
    </subcellularLocation>
</comment>
<dbReference type="AlphaFoldDB" id="A0A9P0AQW6"/>
<proteinExistence type="predicted"/>
<evidence type="ECO:0000313" key="8">
    <source>
        <dbReference type="EMBL" id="CAH0546362.1"/>
    </source>
</evidence>
<dbReference type="EMBL" id="OV121132">
    <property type="protein sequence ID" value="CAH0546362.1"/>
    <property type="molecule type" value="Genomic_DNA"/>
</dbReference>
<dbReference type="GO" id="GO:0005634">
    <property type="term" value="C:nucleus"/>
    <property type="evidence" value="ECO:0007669"/>
    <property type="project" value="UniProtKB-SubCell"/>
</dbReference>
<dbReference type="Proteomes" id="UP001154078">
    <property type="component" value="Chromosome 1"/>
</dbReference>
<dbReference type="PANTHER" id="PTHR12461">
    <property type="entry name" value="HYPOXIA-INDUCIBLE FACTOR 1 ALPHA INHIBITOR-RELATED"/>
    <property type="match status" value="1"/>
</dbReference>
<name>A0A9P0AQW6_BRAAE</name>
<dbReference type="InterPro" id="IPR003347">
    <property type="entry name" value="JmjC_dom"/>
</dbReference>
<dbReference type="Pfam" id="PF13621">
    <property type="entry name" value="Cupin_8"/>
    <property type="match status" value="1"/>
</dbReference>
<evidence type="ECO:0000256" key="1">
    <source>
        <dbReference type="ARBA" id="ARBA00001954"/>
    </source>
</evidence>
<evidence type="ECO:0000256" key="6">
    <source>
        <dbReference type="ARBA" id="ARBA00023242"/>
    </source>
</evidence>
<evidence type="ECO:0000256" key="5">
    <source>
        <dbReference type="ARBA" id="ARBA00023004"/>
    </source>
</evidence>
<keyword evidence="6" id="KW-0539">Nucleus</keyword>
<evidence type="ECO:0000256" key="4">
    <source>
        <dbReference type="ARBA" id="ARBA00023002"/>
    </source>
</evidence>
<sequence length="409" mass="46974">MKHLALANTINKFVINKSELYEYKDSIASKGVSDTLEGCLNFCTCDGKSKSLFEIDSVVDYLHDELNTGHWSDVPINVRRCFSVASFAKMLIMLQTASEFSLELLQKALKCIDLGLLLGAPLNENSDLLTDIAKYLSCKISELNNSVIVFNTVKRLKLDEDLIIYNNLNAKEINYEECPSMELFDKIYFKAKIPVKLKSCMKHWPASTKWLDVNYILKIAGDRTVPIEIGSHYVDENWSQKLMTLKDFIHKHYLSDDDGDIGYLAQHNLFEQISELKNDICIPEYCALSLDYDNCIEPDINAWFGPKGTVSPLHFDPKDNILAQVYGTKQIILFSSEDTKYLYPHESNLLFNTSQVDPINPNLLLHEEFTKATMYKCLLEPGDMLYIPLKWWHHVTALDKSFSVSFWWK</sequence>
<dbReference type="GO" id="GO:0046872">
    <property type="term" value="F:metal ion binding"/>
    <property type="evidence" value="ECO:0007669"/>
    <property type="project" value="UniProtKB-KW"/>
</dbReference>
<reference evidence="8" key="1">
    <citation type="submission" date="2021-12" db="EMBL/GenBank/DDBJ databases">
        <authorList>
            <person name="King R."/>
        </authorList>
    </citation>
    <scope>NUCLEOTIDE SEQUENCE</scope>
</reference>
<dbReference type="SMART" id="SM00558">
    <property type="entry name" value="JmjC"/>
    <property type="match status" value="1"/>
</dbReference>
<dbReference type="Gene3D" id="2.60.120.650">
    <property type="entry name" value="Cupin"/>
    <property type="match status" value="1"/>
</dbReference>
<dbReference type="GO" id="GO:0051864">
    <property type="term" value="F:histone H3K36 demethylase activity"/>
    <property type="evidence" value="ECO:0007669"/>
    <property type="project" value="TreeGrafter"/>
</dbReference>
<comment type="cofactor">
    <cofactor evidence="1">
        <name>Fe(2+)</name>
        <dbReference type="ChEBI" id="CHEBI:29033"/>
    </cofactor>
</comment>
<dbReference type="PANTHER" id="PTHR12461:SF106">
    <property type="entry name" value="BIFUNCTIONAL PEPTIDASE AND ARGINYL-HYDROXYLASE JMJD5"/>
    <property type="match status" value="1"/>
</dbReference>
<keyword evidence="9" id="KW-1185">Reference proteome</keyword>
<dbReference type="OrthoDB" id="47172at2759"/>
<evidence type="ECO:0000256" key="2">
    <source>
        <dbReference type="ARBA" id="ARBA00004123"/>
    </source>
</evidence>
<evidence type="ECO:0000256" key="3">
    <source>
        <dbReference type="ARBA" id="ARBA00022723"/>
    </source>
</evidence>
<evidence type="ECO:0000259" key="7">
    <source>
        <dbReference type="PROSITE" id="PS51184"/>
    </source>
</evidence>
<evidence type="ECO:0000313" key="9">
    <source>
        <dbReference type="Proteomes" id="UP001154078"/>
    </source>
</evidence>
<feature type="domain" description="JmjC" evidence="7">
    <location>
        <begin position="271"/>
        <end position="409"/>
    </location>
</feature>
<keyword evidence="5" id="KW-0408">Iron</keyword>
<keyword evidence="3" id="KW-0479">Metal-binding</keyword>
<accession>A0A9P0AQW6</accession>